<gene>
    <name evidence="7" type="ORF">ACFSB2_17685</name>
</gene>
<feature type="transmembrane region" description="Helical" evidence="5">
    <location>
        <begin position="115"/>
        <end position="142"/>
    </location>
</feature>
<keyword evidence="3 5" id="KW-1133">Transmembrane helix</keyword>
<keyword evidence="8" id="KW-1185">Reference proteome</keyword>
<evidence type="ECO:0000256" key="4">
    <source>
        <dbReference type="ARBA" id="ARBA00023136"/>
    </source>
</evidence>
<comment type="subcellular location">
    <subcellularLocation>
        <location evidence="1">Membrane</location>
        <topology evidence="1">Multi-pass membrane protein</topology>
    </subcellularLocation>
</comment>
<comment type="caution">
    <text evidence="7">The sequence shown here is derived from an EMBL/GenBank/DDBJ whole genome shotgun (WGS) entry which is preliminary data.</text>
</comment>
<evidence type="ECO:0000313" key="7">
    <source>
        <dbReference type="EMBL" id="MFD1676533.1"/>
    </source>
</evidence>
<feature type="transmembrane region" description="Helical" evidence="5">
    <location>
        <begin position="154"/>
        <end position="175"/>
    </location>
</feature>
<keyword evidence="4 5" id="KW-0472">Membrane</keyword>
<reference evidence="8" key="1">
    <citation type="journal article" date="2019" name="Int. J. Syst. Evol. Microbiol.">
        <title>The Global Catalogue of Microorganisms (GCM) 10K type strain sequencing project: providing services to taxonomists for standard genome sequencing and annotation.</title>
        <authorList>
            <consortium name="The Broad Institute Genomics Platform"/>
            <consortium name="The Broad Institute Genome Sequencing Center for Infectious Disease"/>
            <person name="Wu L."/>
            <person name="Ma J."/>
        </authorList>
    </citation>
    <scope>NUCLEOTIDE SEQUENCE [LARGE SCALE GENOMIC DNA]</scope>
    <source>
        <strain evidence="8">CGMCC 1.12286</strain>
    </source>
</reference>
<feature type="domain" description="ABC transmembrane type-2" evidence="6">
    <location>
        <begin position="38"/>
        <end position="262"/>
    </location>
</feature>
<dbReference type="InterPro" id="IPR051328">
    <property type="entry name" value="T7SS_ABC-Transporter"/>
</dbReference>
<dbReference type="InterPro" id="IPR000412">
    <property type="entry name" value="ABC_2_transport"/>
</dbReference>
<dbReference type="RefSeq" id="WP_377944435.1">
    <property type="nucleotide sequence ID" value="NZ_JBHUCX010000067.1"/>
</dbReference>
<accession>A0ABW4JLV1</accession>
<evidence type="ECO:0000256" key="1">
    <source>
        <dbReference type="ARBA" id="ARBA00004141"/>
    </source>
</evidence>
<evidence type="ECO:0000259" key="6">
    <source>
        <dbReference type="PROSITE" id="PS51012"/>
    </source>
</evidence>
<feature type="transmembrane region" description="Helical" evidence="5">
    <location>
        <begin position="39"/>
        <end position="58"/>
    </location>
</feature>
<dbReference type="PROSITE" id="PS51012">
    <property type="entry name" value="ABC_TM2"/>
    <property type="match status" value="1"/>
</dbReference>
<dbReference type="Proteomes" id="UP001597079">
    <property type="component" value="Unassembled WGS sequence"/>
</dbReference>
<evidence type="ECO:0000313" key="8">
    <source>
        <dbReference type="Proteomes" id="UP001597079"/>
    </source>
</evidence>
<dbReference type="Pfam" id="PF12698">
    <property type="entry name" value="ABC2_membrane_3"/>
    <property type="match status" value="1"/>
</dbReference>
<dbReference type="PANTHER" id="PTHR43077">
    <property type="entry name" value="TRANSPORT PERMEASE YVFS-RELATED"/>
    <property type="match status" value="1"/>
</dbReference>
<evidence type="ECO:0000256" key="2">
    <source>
        <dbReference type="ARBA" id="ARBA00022692"/>
    </source>
</evidence>
<evidence type="ECO:0000256" key="3">
    <source>
        <dbReference type="ARBA" id="ARBA00022989"/>
    </source>
</evidence>
<protein>
    <submittedName>
        <fullName evidence="7">ABC transporter permease</fullName>
    </submittedName>
</protein>
<evidence type="ECO:0000256" key="5">
    <source>
        <dbReference type="SAM" id="Phobius"/>
    </source>
</evidence>
<dbReference type="EMBL" id="JBHUCX010000067">
    <property type="protein sequence ID" value="MFD1676533.1"/>
    <property type="molecule type" value="Genomic_DNA"/>
</dbReference>
<feature type="transmembrane region" description="Helical" evidence="5">
    <location>
        <begin position="70"/>
        <end position="95"/>
    </location>
</feature>
<keyword evidence="2 5" id="KW-0812">Transmembrane</keyword>
<dbReference type="InterPro" id="IPR047817">
    <property type="entry name" value="ABC2_TM_bact-type"/>
</dbReference>
<name>A0ABW4JLV1_9BACL</name>
<sequence length="268" mass="30009">MIEIGATQPSKRESIGRWCSLWAYYVRSEILKLFRMPMFSLPTLLFPIAFFAMFGMPFKNVQQLGINNGMFMMASFGTYAVMSVAMSSFSASIAVERGTGWNQLLKTTPMRTWTFFSGKIAMALFFELITLVAFLMFGDVVGHIHMAFSSWCQLTGLLLIGLFPFVTLGFFLGYVSGPTSATIVANLIFLPLSFASGLFIPLQMLPKFIQQVAPYLPSYNVAELGWTALGAHTDRSIWTNLGWITIYTIAFLAMSILVYRRDQGQKFG</sequence>
<dbReference type="InterPro" id="IPR013525">
    <property type="entry name" value="ABC2_TM"/>
</dbReference>
<organism evidence="7 8">
    <name type="scientific">Alicyclobacillus fodiniaquatilis</name>
    <dbReference type="NCBI Taxonomy" id="1661150"/>
    <lineage>
        <taxon>Bacteria</taxon>
        <taxon>Bacillati</taxon>
        <taxon>Bacillota</taxon>
        <taxon>Bacilli</taxon>
        <taxon>Bacillales</taxon>
        <taxon>Alicyclobacillaceae</taxon>
        <taxon>Alicyclobacillus</taxon>
    </lineage>
</organism>
<dbReference type="PIRSF" id="PIRSF006648">
    <property type="entry name" value="DrrB"/>
    <property type="match status" value="1"/>
</dbReference>
<feature type="transmembrane region" description="Helical" evidence="5">
    <location>
        <begin position="241"/>
        <end position="259"/>
    </location>
</feature>
<feature type="transmembrane region" description="Helical" evidence="5">
    <location>
        <begin position="181"/>
        <end position="200"/>
    </location>
</feature>
<proteinExistence type="predicted"/>
<dbReference type="PANTHER" id="PTHR43077:SF11">
    <property type="entry name" value="TRANSPORT PERMEASE YVFS-RELATED"/>
    <property type="match status" value="1"/>
</dbReference>